<keyword evidence="1" id="KW-1133">Transmembrane helix</keyword>
<dbReference type="GO" id="GO:0051298">
    <property type="term" value="P:centrosome duplication"/>
    <property type="evidence" value="ECO:0007669"/>
    <property type="project" value="TreeGrafter"/>
</dbReference>
<organism evidence="3 4">
    <name type="scientific">Asbolus verrucosus</name>
    <name type="common">Desert ironclad beetle</name>
    <dbReference type="NCBI Taxonomy" id="1661398"/>
    <lineage>
        <taxon>Eukaryota</taxon>
        <taxon>Metazoa</taxon>
        <taxon>Ecdysozoa</taxon>
        <taxon>Arthropoda</taxon>
        <taxon>Hexapoda</taxon>
        <taxon>Insecta</taxon>
        <taxon>Pterygota</taxon>
        <taxon>Neoptera</taxon>
        <taxon>Endopterygota</taxon>
        <taxon>Coleoptera</taxon>
        <taxon>Polyphaga</taxon>
        <taxon>Cucujiformia</taxon>
        <taxon>Tenebrionidae</taxon>
        <taxon>Pimeliinae</taxon>
        <taxon>Asbolus</taxon>
    </lineage>
</organism>
<dbReference type="InterPro" id="IPR005062">
    <property type="entry name" value="SAC3/GANP/THP3_conserved"/>
</dbReference>
<keyword evidence="4" id="KW-1185">Reference proteome</keyword>
<dbReference type="InterPro" id="IPR045107">
    <property type="entry name" value="SAC3/GANP/THP3"/>
</dbReference>
<keyword evidence="1" id="KW-0812">Transmembrane</keyword>
<evidence type="ECO:0000313" key="3">
    <source>
        <dbReference type="EMBL" id="RZC42649.1"/>
    </source>
</evidence>
<accession>A0A482WDE3</accession>
<comment type="caution">
    <text evidence="3">The sequence shown here is derived from an EMBL/GenBank/DDBJ whole genome shotgun (WGS) entry which is preliminary data.</text>
</comment>
<dbReference type="OrthoDB" id="264795at2759"/>
<evidence type="ECO:0000313" key="4">
    <source>
        <dbReference type="Proteomes" id="UP000292052"/>
    </source>
</evidence>
<feature type="domain" description="SAC3/GANP/THP3 conserved" evidence="2">
    <location>
        <begin position="15"/>
        <end position="223"/>
    </location>
</feature>
<gene>
    <name evidence="3" type="ORF">BDFB_003532</name>
</gene>
<dbReference type="EMBL" id="QDEB01006327">
    <property type="protein sequence ID" value="RZC42649.1"/>
    <property type="molecule type" value="Genomic_DNA"/>
</dbReference>
<evidence type="ECO:0000259" key="2">
    <source>
        <dbReference type="Pfam" id="PF03399"/>
    </source>
</evidence>
<proteinExistence type="predicted"/>
<dbReference type="PANTHER" id="PTHR12436">
    <property type="entry name" value="80 KDA MCM3-ASSOCIATED PROTEIN"/>
    <property type="match status" value="1"/>
</dbReference>
<name>A0A482WDE3_ASBVE</name>
<keyword evidence="1" id="KW-0472">Membrane</keyword>
<dbReference type="GO" id="GO:0051225">
    <property type="term" value="P:spindle assembly"/>
    <property type="evidence" value="ECO:0007669"/>
    <property type="project" value="TreeGrafter"/>
</dbReference>
<feature type="transmembrane region" description="Helical" evidence="1">
    <location>
        <begin position="374"/>
        <end position="400"/>
    </location>
</feature>
<dbReference type="AlphaFoldDB" id="A0A482WDE3"/>
<dbReference type="Proteomes" id="UP000292052">
    <property type="component" value="Unassembled WGS sequence"/>
</dbReference>
<dbReference type="Pfam" id="PF03399">
    <property type="entry name" value="SAC3_GANP"/>
    <property type="match status" value="1"/>
</dbReference>
<protein>
    <submittedName>
        <fullName evidence="3">Germinal-center associated nuclear protein</fullName>
    </submittedName>
</protein>
<feature type="transmembrane region" description="Helical" evidence="1">
    <location>
        <begin position="319"/>
        <end position="344"/>
    </location>
</feature>
<reference evidence="3 4" key="1">
    <citation type="submission" date="2017-03" db="EMBL/GenBank/DDBJ databases">
        <title>Genome of the blue death feigning beetle - Asbolus verrucosus.</title>
        <authorList>
            <person name="Rider S.D."/>
        </authorList>
    </citation>
    <scope>NUCLEOTIDE SEQUENCE [LARGE SCALE GENOMIC DNA]</scope>
    <source>
        <strain evidence="3">Butters</strain>
        <tissue evidence="3">Head and leg muscle</tissue>
    </source>
</reference>
<dbReference type="GO" id="GO:0005819">
    <property type="term" value="C:spindle"/>
    <property type="evidence" value="ECO:0007669"/>
    <property type="project" value="TreeGrafter"/>
</dbReference>
<dbReference type="STRING" id="1661398.A0A482WDE3"/>
<evidence type="ECO:0000256" key="1">
    <source>
        <dbReference type="SAM" id="Phobius"/>
    </source>
</evidence>
<dbReference type="PANTHER" id="PTHR12436:SF38">
    <property type="entry name" value="SAC3 DOMAIN-CONTAINING PROTEIN 1"/>
    <property type="match status" value="1"/>
</dbReference>
<sequence>MEEISNYLQGTCMEMCPQEELEMREKEKLLHILEMIPGTENSKFPKANRNFVVKSFSRSAAGKAINRVEHLRPPEVLLKTVSYLLFDVINSDLLPWYAVYDFITDRLMAVRQDMVVQNISNAESITILQPIVRFHAYAAYKLCDENVSNFDPVLNNSHLQESLKRLLYFYDAYNDFLVNEHAESSTCFDYLMENRPEFEALYIIFNLGNEEALRRALIIPQKCKSGLKYHTKRPKLSKMLSSFLFVITMNMQINKKIACSAGCSSIIVFTRNQEEILMYGSISEVAQDSNYYGISSDDQHIYFSRQTFNTSKAPVSSHAYNAAAIILTMLYNLLPLFEGFTYLLRFMLDKLIDIFETSETYDKIIKTLIFMGQLVVLFFLLYFIITTLMIPILNLTVFFVNKIFSLSS</sequence>
<dbReference type="GO" id="GO:0005813">
    <property type="term" value="C:centrosome"/>
    <property type="evidence" value="ECO:0007669"/>
    <property type="project" value="TreeGrafter"/>
</dbReference>
<dbReference type="GO" id="GO:0005634">
    <property type="term" value="C:nucleus"/>
    <property type="evidence" value="ECO:0007669"/>
    <property type="project" value="TreeGrafter"/>
</dbReference>
<dbReference type="Gene3D" id="1.25.40.990">
    <property type="match status" value="1"/>
</dbReference>